<name>A0A9Y1BRJ1_9ARCH</name>
<proteinExistence type="predicted"/>
<dbReference type="EMBL" id="CP084167">
    <property type="protein sequence ID" value="UJG43868.1"/>
    <property type="molecule type" value="Genomic_DNA"/>
</dbReference>
<gene>
    <name evidence="1" type="ORF">K9W46_01460</name>
</gene>
<organism evidence="1">
    <name type="scientific">Candidatus Heimdallarchaeum endolithica</name>
    <dbReference type="NCBI Taxonomy" id="2876572"/>
    <lineage>
        <taxon>Archaea</taxon>
        <taxon>Promethearchaeati</taxon>
        <taxon>Candidatus Heimdallarchaeota</taxon>
        <taxon>Candidatus Heimdallarchaeia (ex Rinke et al. 2021) (nom. nud.)</taxon>
        <taxon>Candidatus Heimdallarchaeales</taxon>
        <taxon>Candidatus Heimdallarchaeaceae</taxon>
        <taxon>Candidatus Heimdallarchaeum</taxon>
    </lineage>
</organism>
<sequence>MSRKIPMKVERKEETPQYYAESVQVVYNISGFKMIIFNDIAEYSSDSSVGPEALVPKTVIKRIQAEIALSPQQMKILSSVINNQLQAYEKQFGEIKIPNIQAKHDSSSASYV</sequence>
<protein>
    <submittedName>
        <fullName evidence="1">DUF3467 domain-containing protein</fullName>
    </submittedName>
</protein>
<evidence type="ECO:0000313" key="1">
    <source>
        <dbReference type="EMBL" id="UJG43868.1"/>
    </source>
</evidence>
<dbReference type="Proteomes" id="UP001200513">
    <property type="component" value="Chromosome"/>
</dbReference>
<reference evidence="1" key="1">
    <citation type="journal article" date="2022" name="Nat. Microbiol.">
        <title>Unique mobile elements and scalable gene flow at the prokaryote-eukaryote boundary revealed by circularized Asgard archaea genomes.</title>
        <authorList>
            <person name="Wu F."/>
            <person name="Speth D.R."/>
            <person name="Philosof A."/>
            <person name="Cremiere A."/>
            <person name="Narayanan A."/>
            <person name="Barco R.A."/>
            <person name="Connon S.A."/>
            <person name="Amend J.P."/>
            <person name="Antoshechkin I.A."/>
            <person name="Orphan V.J."/>
        </authorList>
    </citation>
    <scope>NUCLEOTIDE SEQUENCE</scope>
    <source>
        <strain evidence="1">PR6</strain>
    </source>
</reference>
<accession>A0A9Y1BRJ1</accession>
<dbReference type="Pfam" id="PF11950">
    <property type="entry name" value="DUF3467"/>
    <property type="match status" value="1"/>
</dbReference>
<dbReference type="InterPro" id="IPR021857">
    <property type="entry name" value="DUF3467"/>
</dbReference>
<dbReference type="AlphaFoldDB" id="A0A9Y1BRJ1"/>